<protein>
    <submittedName>
        <fullName evidence="1">Phosphopantetheine-binding protein</fullName>
    </submittedName>
</protein>
<dbReference type="InterPro" id="IPR036736">
    <property type="entry name" value="ACP-like_sf"/>
</dbReference>
<sequence>MTMQDTLRPADPALDALDTRILGEVAEMLREVIGEEYVVDMEIAMDTSFNEDLELESIEFVTLADRMRVTYGDKVDFVGFLAEMDVDKVINMQVGEVVRFIADSLRAGVGA</sequence>
<gene>
    <name evidence="1" type="ordered locus">FraEuI1c_1216</name>
</gene>
<dbReference type="eggNOG" id="COG0236">
    <property type="taxonomic scope" value="Bacteria"/>
</dbReference>
<dbReference type="STRING" id="298654.FraEuI1c_1216"/>
<proteinExistence type="predicted"/>
<dbReference type="RefSeq" id="WP_013422409.1">
    <property type="nucleotide sequence ID" value="NC_014666.1"/>
</dbReference>
<organism evidence="1 2">
    <name type="scientific">Pseudofrankia inefficax (strain DSM 45817 / CECT 9037 / DDB 130130 / EuI1c)</name>
    <name type="common">Frankia inefficax</name>
    <dbReference type="NCBI Taxonomy" id="298654"/>
    <lineage>
        <taxon>Bacteria</taxon>
        <taxon>Bacillati</taxon>
        <taxon>Actinomycetota</taxon>
        <taxon>Actinomycetes</taxon>
        <taxon>Frankiales</taxon>
        <taxon>Frankiaceae</taxon>
        <taxon>Pseudofrankia</taxon>
    </lineage>
</organism>
<evidence type="ECO:0000313" key="1">
    <source>
        <dbReference type="EMBL" id="ADP79288.1"/>
    </source>
</evidence>
<dbReference type="Gene3D" id="1.10.1200.10">
    <property type="entry name" value="ACP-like"/>
    <property type="match status" value="1"/>
</dbReference>
<dbReference type="OrthoDB" id="3785691at2"/>
<dbReference type="InParanoid" id="E3J2B6"/>
<accession>E3J2B6</accession>
<dbReference type="KEGG" id="fri:FraEuI1c_1216"/>
<name>E3J2B6_PSEI1</name>
<dbReference type="EMBL" id="CP002299">
    <property type="protein sequence ID" value="ADP79288.1"/>
    <property type="molecule type" value="Genomic_DNA"/>
</dbReference>
<dbReference type="AlphaFoldDB" id="E3J2B6"/>
<dbReference type="Proteomes" id="UP000002484">
    <property type="component" value="Chromosome"/>
</dbReference>
<dbReference type="SUPFAM" id="SSF47336">
    <property type="entry name" value="ACP-like"/>
    <property type="match status" value="1"/>
</dbReference>
<dbReference type="HOGENOM" id="CLU_166206_0_0_11"/>
<evidence type="ECO:0000313" key="2">
    <source>
        <dbReference type="Proteomes" id="UP000002484"/>
    </source>
</evidence>
<keyword evidence="2" id="KW-1185">Reference proteome</keyword>
<reference evidence="1 2" key="1">
    <citation type="submission" date="2010-10" db="EMBL/GenBank/DDBJ databases">
        <title>Complete sequence of Frankia sp. EuI1c.</title>
        <authorList>
            <consortium name="US DOE Joint Genome Institute"/>
            <person name="Lucas S."/>
            <person name="Copeland A."/>
            <person name="Lapidus A."/>
            <person name="Cheng J.-F."/>
            <person name="Bruce D."/>
            <person name="Goodwin L."/>
            <person name="Pitluck S."/>
            <person name="Chertkov O."/>
            <person name="Detter J.C."/>
            <person name="Han C."/>
            <person name="Tapia R."/>
            <person name="Land M."/>
            <person name="Hauser L."/>
            <person name="Jeffries C."/>
            <person name="Kyrpides N."/>
            <person name="Ivanova N."/>
            <person name="Mikhailova N."/>
            <person name="Beauchemin N."/>
            <person name="Sen A."/>
            <person name="Sur S.A."/>
            <person name="Gtari M."/>
            <person name="Wall L."/>
            <person name="Tisa L."/>
            <person name="Woyke T."/>
        </authorList>
    </citation>
    <scope>NUCLEOTIDE SEQUENCE [LARGE SCALE GENOMIC DNA]</scope>
    <source>
        <strain evidence="2">DSM 45817 / CECT 9037 / EuI1c</strain>
    </source>
</reference>